<dbReference type="PANTHER" id="PTHR11545">
    <property type="entry name" value="RIBOSOMAL PROTEIN L13"/>
    <property type="match status" value="1"/>
</dbReference>
<dbReference type="SUPFAM" id="SSF52161">
    <property type="entry name" value="Ribosomal protein L13"/>
    <property type="match status" value="1"/>
</dbReference>
<dbReference type="InterPro" id="IPR005823">
    <property type="entry name" value="Ribosomal_uL13_bac-type"/>
</dbReference>
<gene>
    <name evidence="6 8" type="primary">rplM</name>
    <name evidence="9" type="ORF">QE424_000262</name>
</gene>
<comment type="subunit">
    <text evidence="2 6">Part of the 50S ribosomal subunit.</text>
</comment>
<dbReference type="PIRSF" id="PIRSF002181">
    <property type="entry name" value="Ribosomal_L13"/>
    <property type="match status" value="1"/>
</dbReference>
<comment type="caution">
    <text evidence="9">The sequence shown here is derived from an EMBL/GenBank/DDBJ whole genome shotgun (WGS) entry which is preliminary data.</text>
</comment>
<evidence type="ECO:0000256" key="8">
    <source>
        <dbReference type="RuleBase" id="RU003878"/>
    </source>
</evidence>
<dbReference type="GO" id="GO:0017148">
    <property type="term" value="P:negative regulation of translation"/>
    <property type="evidence" value="ECO:0007669"/>
    <property type="project" value="TreeGrafter"/>
</dbReference>
<keyword evidence="3 6" id="KW-0689">Ribosomal protein</keyword>
<evidence type="ECO:0000256" key="4">
    <source>
        <dbReference type="ARBA" id="ARBA00023274"/>
    </source>
</evidence>
<dbReference type="AlphaFoldDB" id="A0AAP5ECP4"/>
<evidence type="ECO:0000256" key="1">
    <source>
        <dbReference type="ARBA" id="ARBA00006227"/>
    </source>
</evidence>
<name>A0AAP5ECP4_9GAMM</name>
<reference evidence="9" key="1">
    <citation type="submission" date="2023-07" db="EMBL/GenBank/DDBJ databases">
        <title>Functional and genomic diversity of the sorghum phyllosphere microbiome.</title>
        <authorList>
            <person name="Shade A."/>
        </authorList>
    </citation>
    <scope>NUCLEOTIDE SEQUENCE</scope>
    <source>
        <strain evidence="9">SORGH_AS_0457</strain>
    </source>
</reference>
<dbReference type="Gene3D" id="3.90.1180.10">
    <property type="entry name" value="Ribosomal protein L13"/>
    <property type="match status" value="1"/>
</dbReference>
<dbReference type="HAMAP" id="MF_01366">
    <property type="entry name" value="Ribosomal_uL13"/>
    <property type="match status" value="1"/>
</dbReference>
<dbReference type="Pfam" id="PF00572">
    <property type="entry name" value="Ribosomal_L13"/>
    <property type="match status" value="1"/>
</dbReference>
<evidence type="ECO:0000256" key="3">
    <source>
        <dbReference type="ARBA" id="ARBA00022980"/>
    </source>
</evidence>
<sequence length="154" mass="17198">MAAMSPTYLSSSMSTFTAKSETVQRDWYLVDASGKTLGRLSTELARRLRGKHKPVYTPHVDTGDYLVVINAEKIAVTGNKLQDKLYHRFTGYIGNLKTETLAQALERHPERVIETAVKGMLPKGPLGRAMYRKLKVYSGSEHPHAAQQPQVLDI</sequence>
<organism evidence="9 10">
    <name type="scientific">Stenotrophomonas rhizophila</name>
    <dbReference type="NCBI Taxonomy" id="216778"/>
    <lineage>
        <taxon>Bacteria</taxon>
        <taxon>Pseudomonadati</taxon>
        <taxon>Pseudomonadota</taxon>
        <taxon>Gammaproteobacteria</taxon>
        <taxon>Lysobacterales</taxon>
        <taxon>Lysobacteraceae</taxon>
        <taxon>Stenotrophomonas</taxon>
    </lineage>
</organism>
<proteinExistence type="inferred from homology"/>
<dbReference type="GO" id="GO:0006412">
    <property type="term" value="P:translation"/>
    <property type="evidence" value="ECO:0007669"/>
    <property type="project" value="UniProtKB-UniRule"/>
</dbReference>
<evidence type="ECO:0000256" key="5">
    <source>
        <dbReference type="ARBA" id="ARBA00035201"/>
    </source>
</evidence>
<comment type="function">
    <text evidence="6 8">This protein is one of the early assembly proteins of the 50S ribosomal subunit, although it is not seen to bind rRNA by itself. It is important during the early stages of 50S assembly.</text>
</comment>
<dbReference type="FunFam" id="3.90.1180.10:FF:000001">
    <property type="entry name" value="50S ribosomal protein L13"/>
    <property type="match status" value="1"/>
</dbReference>
<accession>A0AAP5ECP4</accession>
<dbReference type="Proteomes" id="UP001226084">
    <property type="component" value="Unassembled WGS sequence"/>
</dbReference>
<dbReference type="InterPro" id="IPR036899">
    <property type="entry name" value="Ribosomal_uL13_sf"/>
</dbReference>
<dbReference type="GO" id="GO:0003729">
    <property type="term" value="F:mRNA binding"/>
    <property type="evidence" value="ECO:0007669"/>
    <property type="project" value="UniProtKB-ARBA"/>
</dbReference>
<dbReference type="GO" id="GO:0003735">
    <property type="term" value="F:structural constituent of ribosome"/>
    <property type="evidence" value="ECO:0007669"/>
    <property type="project" value="InterPro"/>
</dbReference>
<dbReference type="InterPro" id="IPR005822">
    <property type="entry name" value="Ribosomal_uL13"/>
</dbReference>
<evidence type="ECO:0000313" key="10">
    <source>
        <dbReference type="Proteomes" id="UP001226084"/>
    </source>
</evidence>
<protein>
    <recommendedName>
        <fullName evidence="5 6">Large ribosomal subunit protein uL13</fullName>
    </recommendedName>
</protein>
<dbReference type="PANTHER" id="PTHR11545:SF2">
    <property type="entry name" value="LARGE RIBOSOMAL SUBUNIT PROTEIN UL13M"/>
    <property type="match status" value="1"/>
</dbReference>
<dbReference type="CDD" id="cd00392">
    <property type="entry name" value="Ribosomal_L13"/>
    <property type="match status" value="1"/>
</dbReference>
<dbReference type="EMBL" id="JAUTAS010000001">
    <property type="protein sequence ID" value="MDQ1107103.1"/>
    <property type="molecule type" value="Genomic_DNA"/>
</dbReference>
<dbReference type="PROSITE" id="PS00783">
    <property type="entry name" value="RIBOSOMAL_L13"/>
    <property type="match status" value="1"/>
</dbReference>
<comment type="similarity">
    <text evidence="1 6 7">Belongs to the universal ribosomal protein uL13 family.</text>
</comment>
<keyword evidence="4 6" id="KW-0687">Ribonucleoprotein</keyword>
<dbReference type="GO" id="GO:0022625">
    <property type="term" value="C:cytosolic large ribosomal subunit"/>
    <property type="evidence" value="ECO:0007669"/>
    <property type="project" value="TreeGrafter"/>
</dbReference>
<dbReference type="InterPro" id="IPR023563">
    <property type="entry name" value="Ribosomal_uL13_CS"/>
</dbReference>
<evidence type="ECO:0000256" key="7">
    <source>
        <dbReference type="RuleBase" id="RU003877"/>
    </source>
</evidence>
<evidence type="ECO:0000256" key="2">
    <source>
        <dbReference type="ARBA" id="ARBA00011838"/>
    </source>
</evidence>
<dbReference type="NCBIfam" id="TIGR01066">
    <property type="entry name" value="rplM_bact"/>
    <property type="match status" value="1"/>
</dbReference>
<evidence type="ECO:0000256" key="6">
    <source>
        <dbReference type="HAMAP-Rule" id="MF_01366"/>
    </source>
</evidence>
<evidence type="ECO:0000313" key="9">
    <source>
        <dbReference type="EMBL" id="MDQ1107103.1"/>
    </source>
</evidence>